<evidence type="ECO:0000256" key="1">
    <source>
        <dbReference type="SAM" id="MobiDB-lite"/>
    </source>
</evidence>
<sequence length="215" mass="23751">MLVRASSFTVDLGENGYLIGFTDDYEYPREMPFGWRCGPATDAGAVVLTTTDTGPLQLTVQVHNAPPAPEAGAEWEPAEEISLWADLPTLCLATLEQGDILDAWPEEEPPLHLPPSPDVTDWVRMRLYCHTDDPEPGIGDHGERHLVQLWRAPRTPPAHPEITEADLRARVDYAADMAVPGMAESCHASFDIRPARQPDDDGSGPGRRPVSRWLR</sequence>
<protein>
    <submittedName>
        <fullName evidence="2">Uncharacterized protein</fullName>
    </submittedName>
</protein>
<dbReference type="AlphaFoldDB" id="A0A1I2NA19"/>
<accession>A0A1I2NA19</accession>
<proteinExistence type="predicted"/>
<reference evidence="2 3" key="1">
    <citation type="submission" date="2016-10" db="EMBL/GenBank/DDBJ databases">
        <authorList>
            <person name="de Groot N.N."/>
        </authorList>
    </citation>
    <scope>NUCLEOTIDE SEQUENCE [LARGE SCALE GENOMIC DNA]</scope>
    <source>
        <strain evidence="2 3">OK461</strain>
    </source>
</reference>
<evidence type="ECO:0000313" key="2">
    <source>
        <dbReference type="EMBL" id="SFG00602.1"/>
    </source>
</evidence>
<dbReference type="Proteomes" id="UP000181942">
    <property type="component" value="Unassembled WGS sequence"/>
</dbReference>
<name>A0A1I2NA19_9ACTN</name>
<gene>
    <name evidence="2" type="ORF">SAMN02787118_114283</name>
</gene>
<organism evidence="2 3">
    <name type="scientific">Streptomyces mirabilis</name>
    <dbReference type="NCBI Taxonomy" id="68239"/>
    <lineage>
        <taxon>Bacteria</taxon>
        <taxon>Bacillati</taxon>
        <taxon>Actinomycetota</taxon>
        <taxon>Actinomycetes</taxon>
        <taxon>Kitasatosporales</taxon>
        <taxon>Streptomycetaceae</taxon>
        <taxon>Streptomyces</taxon>
    </lineage>
</organism>
<feature type="region of interest" description="Disordered" evidence="1">
    <location>
        <begin position="192"/>
        <end position="215"/>
    </location>
</feature>
<evidence type="ECO:0000313" key="3">
    <source>
        <dbReference type="Proteomes" id="UP000181942"/>
    </source>
</evidence>
<dbReference type="RefSeq" id="WP_256258623.1">
    <property type="nucleotide sequence ID" value="NZ_FONR01000014.1"/>
</dbReference>
<dbReference type="EMBL" id="FONR01000014">
    <property type="protein sequence ID" value="SFG00602.1"/>
    <property type="molecule type" value="Genomic_DNA"/>
</dbReference>